<comment type="caution">
    <text evidence="1">The sequence shown here is derived from an EMBL/GenBank/DDBJ whole genome shotgun (WGS) entry which is preliminary data.</text>
</comment>
<keyword evidence="2" id="KW-1185">Reference proteome</keyword>
<sequence length="211" mass="24580">MSKKLTEGTLYLKNFDQFSKYITLAKATGYVPETFEIEGIQDNIKQNGDVVIRLRFSRHGKTSGFYDEHFSIIIRKSDDLILGFVDLRRENSITPEEVAQLPRENEMPALVKNFFDSWDANYLNELDDYAYRSPYGENILINGVKLAVAGTEWKWVAPKTRDWGWVVFGKNRKPIIFERNIRWVAGRTTEKWLHDTYLETGSLDFIPVEVD</sequence>
<dbReference type="EMBL" id="WITJ01000003">
    <property type="protein sequence ID" value="MQW38834.1"/>
    <property type="molecule type" value="Genomic_DNA"/>
</dbReference>
<evidence type="ECO:0000313" key="2">
    <source>
        <dbReference type="Proteomes" id="UP000439550"/>
    </source>
</evidence>
<dbReference type="AlphaFoldDB" id="A0A7X1Z703"/>
<proteinExistence type="predicted"/>
<organism evidence="1 2">
    <name type="scientific">Lactococcus hircilactis</name>
    <dbReference type="NCBI Taxonomy" id="1494462"/>
    <lineage>
        <taxon>Bacteria</taxon>
        <taxon>Bacillati</taxon>
        <taxon>Bacillota</taxon>
        <taxon>Bacilli</taxon>
        <taxon>Lactobacillales</taxon>
        <taxon>Streptococcaceae</taxon>
        <taxon>Lactococcus</taxon>
    </lineage>
</organism>
<protein>
    <submittedName>
        <fullName evidence="1">Uncharacterized protein</fullName>
    </submittedName>
</protein>
<accession>A0A7X1Z703</accession>
<gene>
    <name evidence="1" type="ORF">GHI93_02575</name>
</gene>
<name>A0A7X1Z703_9LACT</name>
<reference evidence="1 2" key="1">
    <citation type="submission" date="2019-10" db="EMBL/GenBank/DDBJ databases">
        <authorList>
            <person name="Dong K."/>
        </authorList>
    </citation>
    <scope>NUCLEOTIDE SEQUENCE [LARGE SCALE GENOMIC DNA]</scope>
    <source>
        <strain evidence="1 2">DSM 28960</strain>
    </source>
</reference>
<dbReference type="Proteomes" id="UP000439550">
    <property type="component" value="Unassembled WGS sequence"/>
</dbReference>
<evidence type="ECO:0000313" key="1">
    <source>
        <dbReference type="EMBL" id="MQW38834.1"/>
    </source>
</evidence>
<dbReference type="OrthoDB" id="7061608at2"/>
<dbReference type="RefSeq" id="WP_153495319.1">
    <property type="nucleotide sequence ID" value="NZ_CBCRWP010000001.1"/>
</dbReference>